<dbReference type="RefSeq" id="WP_390251020.1">
    <property type="nucleotide sequence ID" value="NZ_JBHSDT010000004.1"/>
</dbReference>
<dbReference type="PANTHER" id="PTHR40446">
    <property type="entry name" value="N-ACETYLGLUCOSAMINE-1-PHOSPHODIESTER ALPHA-N-ACETYLGLUCOSAMINIDASE"/>
    <property type="match status" value="1"/>
</dbReference>
<gene>
    <name evidence="3" type="ORF">ACFOY7_07660</name>
</gene>
<dbReference type="Pfam" id="PF09992">
    <property type="entry name" value="NAGPA"/>
    <property type="match status" value="1"/>
</dbReference>
<dbReference type="Proteomes" id="UP001595882">
    <property type="component" value="Unassembled WGS sequence"/>
</dbReference>
<reference evidence="4" key="1">
    <citation type="journal article" date="2019" name="Int. J. Syst. Evol. Microbiol.">
        <title>The Global Catalogue of Microorganisms (GCM) 10K type strain sequencing project: providing services to taxonomists for standard genome sequencing and annotation.</title>
        <authorList>
            <consortium name="The Broad Institute Genomics Platform"/>
            <consortium name="The Broad Institute Genome Sequencing Center for Infectious Disease"/>
            <person name="Wu L."/>
            <person name="Ma J."/>
        </authorList>
    </citation>
    <scope>NUCLEOTIDE SEQUENCE [LARGE SCALE GENOMIC DNA]</scope>
    <source>
        <strain evidence="4">CCUG 37865</strain>
    </source>
</reference>
<accession>A0ABV8WUL9</accession>
<evidence type="ECO:0000259" key="2">
    <source>
        <dbReference type="PROSITE" id="PS51272"/>
    </source>
</evidence>
<proteinExistence type="predicted"/>
<dbReference type="EMBL" id="JBHSDT010000004">
    <property type="protein sequence ID" value="MFC4402947.1"/>
    <property type="molecule type" value="Genomic_DNA"/>
</dbReference>
<sequence>MKQLGKKILSSLVVLVVLVLVFEPMVRVDAAYIKEQFSVSEGITYKDYRLSDNRYNQAVRVMGIYLPNKYAHIDVGVPVALNALERTTSQARRHTTQGHAVVGAINASFFHLGTAMNLVSKDNRLIHAGEIFPGSDKYVNQPIAFGVNSSGKGIIDYYNIDMTYTHNGSTYEISSTNKIRYENETILYTSDYTSSYTDTNQYGREIVVTLPSKPSYEFGSTVTGQVSKVRAFGDQTKTEIPKNGFVISGIGKGRDDLENIKVGDSITLSVDVDSKWKNSQFMLASGPLLVKNGKVSMTMDPNSANARTRAPRTAVAISKNGDRVYYVTVDGRQSGYSNGMSLREFANYLVDLGVDTALNLDGGGSTTMAVRYPGKQYATLANSPSDGYERAVSTTLLAISTAPPSTFSDVRHDFWAYTQIESLVGNGTISGYPDGTFRPNLSISRSHAAVLLVNELNLDTENVTNPGFRDVKTSDKYYKFIAAAANAGLLEGKGNNKFDKDAQLTRAEMAVLLQKAFEIPSADKSYFPDVKSSHWGYDYINALAANDLAGGYTDGTYRPDRPVTRAEFTTFIYRANKQ</sequence>
<dbReference type="PANTHER" id="PTHR40446:SF2">
    <property type="entry name" value="N-ACETYLGLUCOSAMINE-1-PHOSPHODIESTER ALPHA-N-ACETYLGLUCOSAMINIDASE"/>
    <property type="match status" value="1"/>
</dbReference>
<name>A0ABV8WUL9_9BACI</name>
<dbReference type="PROSITE" id="PS51272">
    <property type="entry name" value="SLH"/>
    <property type="match status" value="3"/>
</dbReference>
<keyword evidence="1" id="KW-0732">Signal</keyword>
<dbReference type="Pfam" id="PF00395">
    <property type="entry name" value="SLH"/>
    <property type="match status" value="3"/>
</dbReference>
<feature type="domain" description="SLH" evidence="2">
    <location>
        <begin position="403"/>
        <end position="466"/>
    </location>
</feature>
<comment type="caution">
    <text evidence="3">The sequence shown here is derived from an EMBL/GenBank/DDBJ whole genome shotgun (WGS) entry which is preliminary data.</text>
</comment>
<dbReference type="InterPro" id="IPR001119">
    <property type="entry name" value="SLH_dom"/>
</dbReference>
<feature type="domain" description="SLH" evidence="2">
    <location>
        <begin position="523"/>
        <end position="578"/>
    </location>
</feature>
<evidence type="ECO:0000256" key="1">
    <source>
        <dbReference type="ARBA" id="ARBA00022729"/>
    </source>
</evidence>
<protein>
    <submittedName>
        <fullName evidence="3">S-layer homology domain-containing protein</fullName>
    </submittedName>
</protein>
<feature type="domain" description="SLH" evidence="2">
    <location>
        <begin position="468"/>
        <end position="522"/>
    </location>
</feature>
<dbReference type="InterPro" id="IPR018711">
    <property type="entry name" value="NAGPA"/>
</dbReference>
<keyword evidence="4" id="KW-1185">Reference proteome</keyword>
<evidence type="ECO:0000313" key="4">
    <source>
        <dbReference type="Proteomes" id="UP001595882"/>
    </source>
</evidence>
<evidence type="ECO:0000313" key="3">
    <source>
        <dbReference type="EMBL" id="MFC4402947.1"/>
    </source>
</evidence>
<organism evidence="3 4">
    <name type="scientific">Gracilibacillus xinjiangensis</name>
    <dbReference type="NCBI Taxonomy" id="1193282"/>
    <lineage>
        <taxon>Bacteria</taxon>
        <taxon>Bacillati</taxon>
        <taxon>Bacillota</taxon>
        <taxon>Bacilli</taxon>
        <taxon>Bacillales</taxon>
        <taxon>Bacillaceae</taxon>
        <taxon>Gracilibacillus</taxon>
    </lineage>
</organism>